<dbReference type="InterPro" id="IPR036746">
    <property type="entry name" value="TT1725-like_sf"/>
</dbReference>
<organism evidence="1 2">
    <name type="scientific">Isachenkonia alkalipeptolytica</name>
    <dbReference type="NCBI Taxonomy" id="2565777"/>
    <lineage>
        <taxon>Bacteria</taxon>
        <taxon>Bacillati</taxon>
        <taxon>Bacillota</taxon>
        <taxon>Clostridia</taxon>
        <taxon>Eubacteriales</taxon>
        <taxon>Clostridiaceae</taxon>
        <taxon>Isachenkonia</taxon>
    </lineage>
</organism>
<dbReference type="Gene3D" id="3.30.70.1120">
    <property type="entry name" value="TT1725-like"/>
    <property type="match status" value="1"/>
</dbReference>
<proteinExistence type="predicted"/>
<keyword evidence="2" id="KW-1185">Reference proteome</keyword>
<reference evidence="1 2" key="1">
    <citation type="submission" date="2019-04" db="EMBL/GenBank/DDBJ databases">
        <title>Isachenkonia alkalipeptolytica gen. nov. sp. nov. a new anaerobic, alkiliphilic organothrophic bacterium capable to reduce synthesized ferrihydrite isolated from a soda lake.</title>
        <authorList>
            <person name="Toshchakov S.V."/>
            <person name="Zavarzina D.G."/>
            <person name="Zhilina T.N."/>
            <person name="Kostrikina N.A."/>
            <person name="Kublanov I.V."/>
        </authorList>
    </citation>
    <scope>NUCLEOTIDE SEQUENCE [LARGE SCALE GENOMIC DNA]</scope>
    <source>
        <strain evidence="1 2">Z-1701</strain>
    </source>
</reference>
<evidence type="ECO:0000313" key="2">
    <source>
        <dbReference type="Proteomes" id="UP000449710"/>
    </source>
</evidence>
<name>A0AA44BG76_9CLOT</name>
<dbReference type="SUPFAM" id="SSF103007">
    <property type="entry name" value="Hypothetical protein TT1725"/>
    <property type="match status" value="1"/>
</dbReference>
<evidence type="ECO:0000313" key="1">
    <source>
        <dbReference type="EMBL" id="NBG89171.1"/>
    </source>
</evidence>
<dbReference type="PANTHER" id="PTHR36441">
    <property type="entry name" value="HYPOTHETICAL CYTOSOLIC PROTEIN"/>
    <property type="match status" value="1"/>
</dbReference>
<dbReference type="Proteomes" id="UP000449710">
    <property type="component" value="Unassembled WGS sequence"/>
</dbReference>
<dbReference type="RefSeq" id="WP_160722572.1">
    <property type="nucleotide sequence ID" value="NZ_SUMG01000018.1"/>
</dbReference>
<gene>
    <name evidence="1" type="ORF">ISALK_11790</name>
</gene>
<dbReference type="AlphaFoldDB" id="A0AA44BG76"/>
<comment type="caution">
    <text evidence="1">The sequence shown here is derived from an EMBL/GenBank/DDBJ whole genome shotgun (WGS) entry which is preliminary data.</text>
</comment>
<dbReference type="InterPro" id="IPR007546">
    <property type="entry name" value="DUF503"/>
</dbReference>
<protein>
    <submittedName>
        <fullName evidence="1">DUF503 domain-containing protein</fullName>
    </submittedName>
</protein>
<dbReference type="EMBL" id="SUMG01000018">
    <property type="protein sequence ID" value="NBG89171.1"/>
    <property type="molecule type" value="Genomic_DNA"/>
</dbReference>
<dbReference type="PANTHER" id="PTHR36441:SF1">
    <property type="entry name" value="DUF503 DOMAIN-CONTAINING PROTEIN"/>
    <property type="match status" value="1"/>
</dbReference>
<sequence>MVVGICSIQLIMFENHSLKEKRHLIKSIIEKIKHRYNVSIAEVGEHEKWQRSEIGIACVSNDKKHVDGVLQKIISYIDQDGRFDMEISQYEIF</sequence>
<accession>A0AA44BG76</accession>
<dbReference type="Pfam" id="PF04456">
    <property type="entry name" value="DUF503"/>
    <property type="match status" value="1"/>
</dbReference>